<name>A0A8H3WEG5_9PEZI</name>
<dbReference type="Pfam" id="PF13489">
    <property type="entry name" value="Methyltransf_23"/>
    <property type="match status" value="1"/>
</dbReference>
<evidence type="ECO:0000313" key="1">
    <source>
        <dbReference type="EMBL" id="KAF0324261.1"/>
    </source>
</evidence>
<evidence type="ECO:0000313" key="2">
    <source>
        <dbReference type="Proteomes" id="UP000434172"/>
    </source>
</evidence>
<dbReference type="SUPFAM" id="SSF53335">
    <property type="entry name" value="S-adenosyl-L-methionine-dependent methyltransferases"/>
    <property type="match status" value="1"/>
</dbReference>
<reference evidence="1 2" key="1">
    <citation type="submission" date="2019-12" db="EMBL/GenBank/DDBJ databases">
        <title>A genome sequence resource for the geographically widespread anthracnose pathogen Colletotrichum asianum.</title>
        <authorList>
            <person name="Meng Y."/>
        </authorList>
    </citation>
    <scope>NUCLEOTIDE SEQUENCE [LARGE SCALE GENOMIC DNA]</scope>
    <source>
        <strain evidence="1 2">ICMP 18580</strain>
    </source>
</reference>
<sequence>NQISTMSDQHDPEYLLRETKREIERLRKQHQWFQGCLETKIVFAPVDLSDPSLKVLDVGCADGILLRDLRQELAPSAQLVGLDYMPSFLPESPDGNIRYTTGDACERPAPDLAGTFNFTHVRFVLPGCGKAGADRVVSNLAETLAPGGWLQIQEMDLSAGRTEHPSAFNEVLQLFEAVFEAGGMGGRFSSKLDESFTKAGLKNVTLKRLEIPAGNRIADETLRQMSIEPFKLTIPTVVGAAKAMSLELPDSIFDRLEERFEDEMLETGATFGTFVACGQKPLQ</sequence>
<dbReference type="CDD" id="cd02440">
    <property type="entry name" value="AdoMet_MTases"/>
    <property type="match status" value="1"/>
</dbReference>
<feature type="non-terminal residue" evidence="1">
    <location>
        <position position="1"/>
    </location>
</feature>
<dbReference type="AlphaFoldDB" id="A0A8H3WEG5"/>
<proteinExistence type="predicted"/>
<organism evidence="1 2">
    <name type="scientific">Colletotrichum asianum</name>
    <dbReference type="NCBI Taxonomy" id="702518"/>
    <lineage>
        <taxon>Eukaryota</taxon>
        <taxon>Fungi</taxon>
        <taxon>Dikarya</taxon>
        <taxon>Ascomycota</taxon>
        <taxon>Pezizomycotina</taxon>
        <taxon>Sordariomycetes</taxon>
        <taxon>Hypocreomycetidae</taxon>
        <taxon>Glomerellales</taxon>
        <taxon>Glomerellaceae</taxon>
        <taxon>Colletotrichum</taxon>
        <taxon>Colletotrichum gloeosporioides species complex</taxon>
    </lineage>
</organism>
<keyword evidence="1" id="KW-0489">Methyltransferase</keyword>
<dbReference type="InterPro" id="IPR029063">
    <property type="entry name" value="SAM-dependent_MTases_sf"/>
</dbReference>
<dbReference type="GO" id="GO:0032259">
    <property type="term" value="P:methylation"/>
    <property type="evidence" value="ECO:0007669"/>
    <property type="project" value="UniProtKB-KW"/>
</dbReference>
<dbReference type="Proteomes" id="UP000434172">
    <property type="component" value="Unassembled WGS sequence"/>
</dbReference>
<accession>A0A8H3WEG5</accession>
<dbReference type="GO" id="GO:0008168">
    <property type="term" value="F:methyltransferase activity"/>
    <property type="evidence" value="ECO:0007669"/>
    <property type="project" value="UniProtKB-KW"/>
</dbReference>
<dbReference type="Gene3D" id="3.40.50.150">
    <property type="entry name" value="Vaccinia Virus protein VP39"/>
    <property type="match status" value="1"/>
</dbReference>
<dbReference type="OrthoDB" id="184880at2759"/>
<gene>
    <name evidence="1" type="ORF">GQ607_008435</name>
</gene>
<keyword evidence="2" id="KW-1185">Reference proteome</keyword>
<protein>
    <submittedName>
        <fullName evidence="1">Methyltransferase</fullName>
    </submittedName>
</protein>
<comment type="caution">
    <text evidence="1">The sequence shown here is derived from an EMBL/GenBank/DDBJ whole genome shotgun (WGS) entry which is preliminary data.</text>
</comment>
<keyword evidence="1" id="KW-0808">Transferase</keyword>
<dbReference type="EMBL" id="WOWK01000045">
    <property type="protein sequence ID" value="KAF0324261.1"/>
    <property type="molecule type" value="Genomic_DNA"/>
</dbReference>